<dbReference type="Gramene" id="rna38559">
    <property type="protein sequence ID" value="RHN44438.1"/>
    <property type="gene ID" value="gene38559"/>
</dbReference>
<evidence type="ECO:0000313" key="3">
    <source>
        <dbReference type="EMBL" id="RHN44438.1"/>
    </source>
</evidence>
<reference evidence="2 5" key="1">
    <citation type="journal article" date="2011" name="Nature">
        <title>The Medicago genome provides insight into the evolution of rhizobial symbioses.</title>
        <authorList>
            <person name="Young N.D."/>
            <person name="Debelle F."/>
            <person name="Oldroyd G.E."/>
            <person name="Geurts R."/>
            <person name="Cannon S.B."/>
            <person name="Udvardi M.K."/>
            <person name="Benedito V.A."/>
            <person name="Mayer K.F."/>
            <person name="Gouzy J."/>
            <person name="Schoof H."/>
            <person name="Van de Peer Y."/>
            <person name="Proost S."/>
            <person name="Cook D.R."/>
            <person name="Meyers B.C."/>
            <person name="Spannagl M."/>
            <person name="Cheung F."/>
            <person name="De Mita S."/>
            <person name="Krishnakumar V."/>
            <person name="Gundlach H."/>
            <person name="Zhou S."/>
            <person name="Mudge J."/>
            <person name="Bharti A.K."/>
            <person name="Murray J.D."/>
            <person name="Naoumkina M.A."/>
            <person name="Rosen B."/>
            <person name="Silverstein K.A."/>
            <person name="Tang H."/>
            <person name="Rombauts S."/>
            <person name="Zhao P.X."/>
            <person name="Zhou P."/>
            <person name="Barbe V."/>
            <person name="Bardou P."/>
            <person name="Bechner M."/>
            <person name="Bellec A."/>
            <person name="Berger A."/>
            <person name="Berges H."/>
            <person name="Bidwell S."/>
            <person name="Bisseling T."/>
            <person name="Choisne N."/>
            <person name="Couloux A."/>
            <person name="Denny R."/>
            <person name="Deshpande S."/>
            <person name="Dai X."/>
            <person name="Doyle J.J."/>
            <person name="Dudez A.M."/>
            <person name="Farmer A.D."/>
            <person name="Fouteau S."/>
            <person name="Franken C."/>
            <person name="Gibelin C."/>
            <person name="Gish J."/>
            <person name="Goldstein S."/>
            <person name="Gonzalez A.J."/>
            <person name="Green P.J."/>
            <person name="Hallab A."/>
            <person name="Hartog M."/>
            <person name="Hua A."/>
            <person name="Humphray S.J."/>
            <person name="Jeong D.H."/>
            <person name="Jing Y."/>
            <person name="Jocker A."/>
            <person name="Kenton S.M."/>
            <person name="Kim D.J."/>
            <person name="Klee K."/>
            <person name="Lai H."/>
            <person name="Lang C."/>
            <person name="Lin S."/>
            <person name="Macmil S.L."/>
            <person name="Magdelenat G."/>
            <person name="Matthews L."/>
            <person name="McCorrison J."/>
            <person name="Monaghan E.L."/>
            <person name="Mun J.H."/>
            <person name="Najar F.Z."/>
            <person name="Nicholson C."/>
            <person name="Noirot C."/>
            <person name="O'Bleness M."/>
            <person name="Paule C.R."/>
            <person name="Poulain J."/>
            <person name="Prion F."/>
            <person name="Qin B."/>
            <person name="Qu C."/>
            <person name="Retzel E.F."/>
            <person name="Riddle C."/>
            <person name="Sallet E."/>
            <person name="Samain S."/>
            <person name="Samson N."/>
            <person name="Sanders I."/>
            <person name="Saurat O."/>
            <person name="Scarpelli C."/>
            <person name="Schiex T."/>
            <person name="Segurens B."/>
            <person name="Severin A.J."/>
            <person name="Sherrier D.J."/>
            <person name="Shi R."/>
            <person name="Sims S."/>
            <person name="Singer S.R."/>
            <person name="Sinharoy S."/>
            <person name="Sterck L."/>
            <person name="Viollet A."/>
            <person name="Wang B.B."/>
            <person name="Wang K."/>
            <person name="Wang M."/>
            <person name="Wang X."/>
            <person name="Warfsmann J."/>
            <person name="Weissenbach J."/>
            <person name="White D.D."/>
            <person name="White J.D."/>
            <person name="Wiley G.B."/>
            <person name="Wincker P."/>
            <person name="Xing Y."/>
            <person name="Yang L."/>
            <person name="Yao Z."/>
            <person name="Ying F."/>
            <person name="Zhai J."/>
            <person name="Zhou L."/>
            <person name="Zuber A."/>
            <person name="Denarie J."/>
            <person name="Dixon R.A."/>
            <person name="May G.D."/>
            <person name="Schwartz D.C."/>
            <person name="Rogers J."/>
            <person name="Quetier F."/>
            <person name="Town C.D."/>
            <person name="Roe B.A."/>
        </authorList>
    </citation>
    <scope>NUCLEOTIDE SEQUENCE [LARGE SCALE GENOMIC DNA]</scope>
    <source>
        <strain evidence="2">A17</strain>
        <strain evidence="4 5">cv. Jemalong A17</strain>
    </source>
</reference>
<accession>A0A072TXS8</accession>
<evidence type="ECO:0000256" key="1">
    <source>
        <dbReference type="SAM" id="SignalP"/>
    </source>
</evidence>
<dbReference type="EnsemblPlants" id="KEH21678">
    <property type="protein sequence ID" value="KEH21678"/>
    <property type="gene ID" value="MTR_7g014980"/>
</dbReference>
<dbReference type="Proteomes" id="UP000265566">
    <property type="component" value="Chromosome 7"/>
</dbReference>
<organism evidence="2 5">
    <name type="scientific">Medicago truncatula</name>
    <name type="common">Barrel medic</name>
    <name type="synonym">Medicago tribuloides</name>
    <dbReference type="NCBI Taxonomy" id="3880"/>
    <lineage>
        <taxon>Eukaryota</taxon>
        <taxon>Viridiplantae</taxon>
        <taxon>Streptophyta</taxon>
        <taxon>Embryophyta</taxon>
        <taxon>Tracheophyta</taxon>
        <taxon>Spermatophyta</taxon>
        <taxon>Magnoliopsida</taxon>
        <taxon>eudicotyledons</taxon>
        <taxon>Gunneridae</taxon>
        <taxon>Pentapetalae</taxon>
        <taxon>rosids</taxon>
        <taxon>fabids</taxon>
        <taxon>Fabales</taxon>
        <taxon>Fabaceae</taxon>
        <taxon>Papilionoideae</taxon>
        <taxon>50 kb inversion clade</taxon>
        <taxon>NPAAA clade</taxon>
        <taxon>Hologalegina</taxon>
        <taxon>IRL clade</taxon>
        <taxon>Trifolieae</taxon>
        <taxon>Medicago</taxon>
    </lineage>
</organism>
<reference evidence="2 5" key="2">
    <citation type="journal article" date="2014" name="BMC Genomics">
        <title>An improved genome release (version Mt4.0) for the model legume Medicago truncatula.</title>
        <authorList>
            <person name="Tang H."/>
            <person name="Krishnakumar V."/>
            <person name="Bidwell S."/>
            <person name="Rosen B."/>
            <person name="Chan A."/>
            <person name="Zhou S."/>
            <person name="Gentzbittel L."/>
            <person name="Childs K.L."/>
            <person name="Yandell M."/>
            <person name="Gundlach H."/>
            <person name="Mayer K.F."/>
            <person name="Schwartz D.C."/>
            <person name="Town C.D."/>
        </authorList>
    </citation>
    <scope>GENOME REANNOTATION</scope>
    <source>
        <strain evidence="2">A17</strain>
        <strain evidence="4 5">cv. Jemalong A17</strain>
    </source>
</reference>
<dbReference type="Proteomes" id="UP000002051">
    <property type="component" value="Unassembled WGS sequence"/>
</dbReference>
<proteinExistence type="predicted"/>
<dbReference type="EMBL" id="PSQE01000007">
    <property type="protein sequence ID" value="RHN44438.1"/>
    <property type="molecule type" value="Genomic_DNA"/>
</dbReference>
<evidence type="ECO:0000313" key="4">
    <source>
        <dbReference type="EnsemblPlants" id="KEH21678"/>
    </source>
</evidence>
<name>A0A072TXS8_MEDTR</name>
<dbReference type="HOGENOM" id="CLU_2349996_0_0_1"/>
<evidence type="ECO:0000313" key="2">
    <source>
        <dbReference type="EMBL" id="KEH21678.1"/>
    </source>
</evidence>
<dbReference type="EMBL" id="CM001223">
    <property type="protein sequence ID" value="KEH21678.1"/>
    <property type="molecule type" value="Genomic_DNA"/>
</dbReference>
<protein>
    <recommendedName>
        <fullName evidence="6">Transmembrane protein</fullName>
    </recommendedName>
</protein>
<dbReference type="AlphaFoldDB" id="A0A072TXS8"/>
<evidence type="ECO:0008006" key="6">
    <source>
        <dbReference type="Google" id="ProtNLM"/>
    </source>
</evidence>
<keyword evidence="1" id="KW-0732">Signal</keyword>
<evidence type="ECO:0000313" key="5">
    <source>
        <dbReference type="Proteomes" id="UP000002051"/>
    </source>
</evidence>
<feature type="signal peptide" evidence="1">
    <location>
        <begin position="1"/>
        <end position="17"/>
    </location>
</feature>
<reference evidence="4" key="3">
    <citation type="submission" date="2015-04" db="UniProtKB">
        <authorList>
            <consortium name="EnsemblPlants"/>
        </authorList>
    </citation>
    <scope>IDENTIFICATION</scope>
    <source>
        <strain evidence="4">cv. Jemalong A17</strain>
    </source>
</reference>
<feature type="chain" id="PRO_5014499079" description="Transmembrane protein" evidence="1">
    <location>
        <begin position="18"/>
        <end position="97"/>
    </location>
</feature>
<gene>
    <name evidence="2" type="ordered locus">MTR_7g014980</name>
    <name evidence="3" type="ORF">MtrunA17_Chr7g0219451</name>
</gene>
<keyword evidence="5" id="KW-1185">Reference proteome</keyword>
<reference evidence="3" key="4">
    <citation type="journal article" date="2018" name="Nat. Plants">
        <title>Whole-genome landscape of Medicago truncatula symbiotic genes.</title>
        <authorList>
            <person name="Pecrix Y."/>
            <person name="Gamas P."/>
            <person name="Carrere S."/>
        </authorList>
    </citation>
    <scope>NUCLEOTIDE SEQUENCE</scope>
    <source>
        <tissue evidence="3">Leaves</tissue>
    </source>
</reference>
<sequence length="97" mass="10969">MTLSILILSILAQYLDNVFIRCSNPHLTSRFYGVVLDPTTISKIVSEPFQDPLGHLLSDFRYQTTNQLCPQTNLIVLVVRSVLRVSHQIQDGLLICL</sequence>